<dbReference type="GO" id="GO:0007155">
    <property type="term" value="P:cell adhesion"/>
    <property type="evidence" value="ECO:0007669"/>
    <property type="project" value="InterPro"/>
</dbReference>
<keyword evidence="4 6" id="KW-0732">Signal</keyword>
<protein>
    <submittedName>
        <fullName evidence="7">Zinc ABC transporter substrate-binding protein</fullName>
    </submittedName>
</protein>
<evidence type="ECO:0000256" key="2">
    <source>
        <dbReference type="ARBA" id="ARBA00022448"/>
    </source>
</evidence>
<dbReference type="InterPro" id="IPR006127">
    <property type="entry name" value="ZnuA-like"/>
</dbReference>
<keyword evidence="2 5" id="KW-0813">Transport</keyword>
<dbReference type="Gene3D" id="3.40.50.1980">
    <property type="entry name" value="Nitrogenase molybdenum iron protein domain"/>
    <property type="match status" value="2"/>
</dbReference>
<proteinExistence type="inferred from homology"/>
<name>A0AAU7U7D3_9DEIO</name>
<dbReference type="AlphaFoldDB" id="A0AAU7U7D3"/>
<evidence type="ECO:0000313" key="7">
    <source>
        <dbReference type="EMBL" id="XBV84608.1"/>
    </source>
</evidence>
<keyword evidence="3" id="KW-0479">Metal-binding</keyword>
<dbReference type="RefSeq" id="WP_350242645.1">
    <property type="nucleotide sequence ID" value="NZ_CP158299.1"/>
</dbReference>
<dbReference type="GO" id="GO:0046872">
    <property type="term" value="F:metal ion binding"/>
    <property type="evidence" value="ECO:0007669"/>
    <property type="project" value="UniProtKB-KW"/>
</dbReference>
<feature type="chain" id="PRO_5043549102" evidence="6">
    <location>
        <begin position="22"/>
        <end position="289"/>
    </location>
</feature>
<accession>A0AAU7U7D3</accession>
<dbReference type="EMBL" id="CP158299">
    <property type="protein sequence ID" value="XBV84608.1"/>
    <property type="molecule type" value="Genomic_DNA"/>
</dbReference>
<dbReference type="SUPFAM" id="SSF53807">
    <property type="entry name" value="Helical backbone' metal receptor"/>
    <property type="match status" value="1"/>
</dbReference>
<dbReference type="Pfam" id="PF01297">
    <property type="entry name" value="ZnuA"/>
    <property type="match status" value="1"/>
</dbReference>
<evidence type="ECO:0000256" key="6">
    <source>
        <dbReference type="SAM" id="SignalP"/>
    </source>
</evidence>
<dbReference type="InterPro" id="IPR050492">
    <property type="entry name" value="Bact_metal-bind_prot9"/>
</dbReference>
<dbReference type="InterPro" id="IPR006129">
    <property type="entry name" value="AdhesinB"/>
</dbReference>
<dbReference type="GO" id="GO:0030313">
    <property type="term" value="C:cell envelope"/>
    <property type="evidence" value="ECO:0007669"/>
    <property type="project" value="UniProtKB-SubCell"/>
</dbReference>
<dbReference type="PRINTS" id="PR00690">
    <property type="entry name" value="ADHESNFAMILY"/>
</dbReference>
<dbReference type="GO" id="GO:0030001">
    <property type="term" value="P:metal ion transport"/>
    <property type="evidence" value="ECO:0007669"/>
    <property type="project" value="InterPro"/>
</dbReference>
<sequence>MNRPVARLTALLGLSLGAAGAVPLQVTSSTSLIADLVRAVGGARVQITTLVPANADVHTFSPATGDIRALSRSKTLFINGAGLEPWLPRIQAAAPGVPTVILSAAVKLRAADGGHDPHTWWNPQNAAAYIRRVQATLTRLDPAGKTTYAQNAARYVGQLNSLDRYARQQFASLPPASRRLVTNHDALDYLADRYGLKIVGEVISGLSTEREPSAQELARLITAVRAQRVHAIFTENTVNARLAQTLSQETGVKIAPPLYTDALGAPGSSGDSYLKAFRYNVDTIMKALK</sequence>
<comment type="subcellular location">
    <subcellularLocation>
        <location evidence="1">Cell envelope</location>
    </subcellularLocation>
</comment>
<organism evidence="7">
    <name type="scientific">Deinococcus sonorensis KR-87</name>
    <dbReference type="NCBI Taxonomy" id="694439"/>
    <lineage>
        <taxon>Bacteria</taxon>
        <taxon>Thermotogati</taxon>
        <taxon>Deinococcota</taxon>
        <taxon>Deinococci</taxon>
        <taxon>Deinococcales</taxon>
        <taxon>Deinococcaceae</taxon>
        <taxon>Deinococcus</taxon>
    </lineage>
</organism>
<gene>
    <name evidence="7" type="ORF">ABOD76_14295</name>
</gene>
<evidence type="ECO:0000256" key="4">
    <source>
        <dbReference type="ARBA" id="ARBA00022729"/>
    </source>
</evidence>
<feature type="signal peptide" evidence="6">
    <location>
        <begin position="1"/>
        <end position="21"/>
    </location>
</feature>
<dbReference type="PRINTS" id="PR00691">
    <property type="entry name" value="ADHESINB"/>
</dbReference>
<dbReference type="PANTHER" id="PTHR42953">
    <property type="entry name" value="HIGH-AFFINITY ZINC UPTAKE SYSTEM PROTEIN ZNUA-RELATED"/>
    <property type="match status" value="1"/>
</dbReference>
<comment type="similarity">
    <text evidence="5">Belongs to the bacterial solute-binding protein 9 family.</text>
</comment>
<evidence type="ECO:0000256" key="1">
    <source>
        <dbReference type="ARBA" id="ARBA00004196"/>
    </source>
</evidence>
<dbReference type="PANTHER" id="PTHR42953:SF1">
    <property type="entry name" value="METAL-BINDING PROTEIN HI_0362-RELATED"/>
    <property type="match status" value="1"/>
</dbReference>
<reference evidence="7" key="1">
    <citation type="submission" date="2024-06" db="EMBL/GenBank/DDBJ databases">
        <title>Draft Genome Sequence of Deinococcus sonorensis Type Strain KR-87, a Biofilm Producing Representative of the Genus Deinococcus.</title>
        <authorList>
            <person name="Boren L.S."/>
            <person name="Grosso R.A."/>
            <person name="Hugenberg-Cox A.N."/>
            <person name="Hill J.T.E."/>
            <person name="Albert C.M."/>
            <person name="Tuohy J.M."/>
        </authorList>
    </citation>
    <scope>NUCLEOTIDE SEQUENCE</scope>
    <source>
        <strain evidence="7">KR-87</strain>
    </source>
</reference>
<dbReference type="KEGG" id="dsc:ABOD76_14295"/>
<dbReference type="InterPro" id="IPR006128">
    <property type="entry name" value="Lipoprotein_PsaA-like"/>
</dbReference>
<evidence type="ECO:0000256" key="3">
    <source>
        <dbReference type="ARBA" id="ARBA00022723"/>
    </source>
</evidence>
<evidence type="ECO:0000256" key="5">
    <source>
        <dbReference type="RuleBase" id="RU003512"/>
    </source>
</evidence>